<keyword evidence="1" id="KW-1133">Transmembrane helix</keyword>
<name>A0ABV6L6R0_9SPHI</name>
<organism evidence="2 3">
    <name type="scientific">Mucilaginibacter angelicae</name>
    <dbReference type="NCBI Taxonomy" id="869718"/>
    <lineage>
        <taxon>Bacteria</taxon>
        <taxon>Pseudomonadati</taxon>
        <taxon>Bacteroidota</taxon>
        <taxon>Sphingobacteriia</taxon>
        <taxon>Sphingobacteriales</taxon>
        <taxon>Sphingobacteriaceae</taxon>
        <taxon>Mucilaginibacter</taxon>
    </lineage>
</organism>
<dbReference type="Proteomes" id="UP001589828">
    <property type="component" value="Unassembled WGS sequence"/>
</dbReference>
<keyword evidence="3" id="KW-1185">Reference proteome</keyword>
<evidence type="ECO:0000313" key="3">
    <source>
        <dbReference type="Proteomes" id="UP001589828"/>
    </source>
</evidence>
<dbReference type="EMBL" id="JBHLTS010000022">
    <property type="protein sequence ID" value="MFC0515122.1"/>
    <property type="molecule type" value="Genomic_DNA"/>
</dbReference>
<protein>
    <recommendedName>
        <fullName evidence="4">DUF1640 domain-containing protein</fullName>
    </recommendedName>
</protein>
<evidence type="ECO:0000313" key="2">
    <source>
        <dbReference type="EMBL" id="MFC0515122.1"/>
    </source>
</evidence>
<dbReference type="RefSeq" id="WP_377022961.1">
    <property type="nucleotide sequence ID" value="NZ_JBHLTS010000022.1"/>
</dbReference>
<evidence type="ECO:0000256" key="1">
    <source>
        <dbReference type="SAM" id="Phobius"/>
    </source>
</evidence>
<keyword evidence="1" id="KW-0472">Membrane</keyword>
<evidence type="ECO:0008006" key="4">
    <source>
        <dbReference type="Google" id="ProtNLM"/>
    </source>
</evidence>
<sequence>MTENTQNAQSVDINEMYQYATNLFIGGKNTYEVKTALLERGLDEGNADYIVEQLDLQINEARKARAKKDMLYGALWCAGGLILTLAHIGFIFWGAIVFGGIQFFRGVIAYN</sequence>
<feature type="transmembrane region" description="Helical" evidence="1">
    <location>
        <begin position="71"/>
        <end position="104"/>
    </location>
</feature>
<gene>
    <name evidence="2" type="ORF">ACFFGT_12965</name>
</gene>
<accession>A0ABV6L6R0</accession>
<reference evidence="2 3" key="1">
    <citation type="submission" date="2024-09" db="EMBL/GenBank/DDBJ databases">
        <authorList>
            <person name="Sun Q."/>
            <person name="Mori K."/>
        </authorList>
    </citation>
    <scope>NUCLEOTIDE SEQUENCE [LARGE SCALE GENOMIC DNA]</scope>
    <source>
        <strain evidence="2 3">NCAIM B.02415</strain>
    </source>
</reference>
<comment type="caution">
    <text evidence="2">The sequence shown here is derived from an EMBL/GenBank/DDBJ whole genome shotgun (WGS) entry which is preliminary data.</text>
</comment>
<proteinExistence type="predicted"/>
<keyword evidence="1" id="KW-0812">Transmembrane</keyword>